<keyword evidence="7" id="KW-1185">Reference proteome</keyword>
<protein>
    <recommendedName>
        <fullName evidence="4">RNA chaperone ProQ</fullName>
    </recommendedName>
</protein>
<sequence>MTEVQKLTNNKEIIAYLAEKFPLCFSLEGEAKPLKIGLFQDLAVALENDEKVSKTQLRQALRQYTSNWRYLHGCRAGAVRVDLNGEPAGVLEQEHADHAAVQLAEAKAKFAEKRAAEKANNPKVNKKRPVRRFEKKTEEGNIVKKNVTKSQHIKSKFVNVDLDSLDKGSVVRVKVGDKATKAVVLDVVKDGARVELDNGLTLTLSADRLFI</sequence>
<comment type="similarity">
    <text evidence="4">Belongs to the ProQ family.</text>
</comment>
<comment type="subcellular location">
    <subcellularLocation>
        <location evidence="4">Cytoplasm</location>
    </subcellularLocation>
</comment>
<dbReference type="InterPro" id="IPR035236">
    <property type="entry name" value="ProQ_C"/>
</dbReference>
<feature type="domain" description="ProQ/FinO" evidence="5">
    <location>
        <begin position="5"/>
        <end position="119"/>
    </location>
</feature>
<comment type="function">
    <text evidence="4">RNA chaperone with significant RNA binding, RNA strand exchange and RNA duplexing activities.</text>
</comment>
<organism evidence="6 7">
    <name type="scientific">Canicola haemoglobinophilus</name>
    <dbReference type="NCBI Taxonomy" id="733"/>
    <lineage>
        <taxon>Bacteria</taxon>
        <taxon>Pseudomonadati</taxon>
        <taxon>Pseudomonadota</taxon>
        <taxon>Gammaproteobacteria</taxon>
        <taxon>Pasteurellales</taxon>
        <taxon>Pasteurellaceae</taxon>
        <taxon>Canicola</taxon>
    </lineage>
</organism>
<dbReference type="RefSeq" id="WP_078218886.1">
    <property type="nucleotide sequence ID" value="NZ_MUXZ01000026.1"/>
</dbReference>
<evidence type="ECO:0000313" key="6">
    <source>
        <dbReference type="EMBL" id="STO60247.1"/>
    </source>
</evidence>
<dbReference type="STRING" id="733.B0186_08300"/>
<evidence type="ECO:0000256" key="3">
    <source>
        <dbReference type="ARBA" id="ARBA00023186"/>
    </source>
</evidence>
<name>A0A1V4AZW3_9PAST</name>
<dbReference type="AlphaFoldDB" id="A0A1V4AZW3"/>
<evidence type="ECO:0000256" key="4">
    <source>
        <dbReference type="HAMAP-Rule" id="MF_00749"/>
    </source>
</evidence>
<dbReference type="NCBIfam" id="NF003434">
    <property type="entry name" value="PRK04950.1"/>
    <property type="match status" value="1"/>
</dbReference>
<keyword evidence="1 4" id="KW-0963">Cytoplasm</keyword>
<dbReference type="Proteomes" id="UP000254329">
    <property type="component" value="Unassembled WGS sequence"/>
</dbReference>
<reference evidence="6 7" key="1">
    <citation type="submission" date="2018-06" db="EMBL/GenBank/DDBJ databases">
        <authorList>
            <consortium name="Pathogen Informatics"/>
            <person name="Doyle S."/>
        </authorList>
    </citation>
    <scope>NUCLEOTIDE SEQUENCE [LARGE SCALE GENOMIC DNA]</scope>
    <source>
        <strain evidence="6 7">NCTC1659</strain>
    </source>
</reference>
<dbReference type="SMART" id="SM00945">
    <property type="entry name" value="ProQ"/>
    <property type="match status" value="1"/>
</dbReference>
<keyword evidence="3 4" id="KW-0143">Chaperone</keyword>
<dbReference type="GO" id="GO:0034057">
    <property type="term" value="F:RNA strand-exchange activity"/>
    <property type="evidence" value="ECO:0007669"/>
    <property type="project" value="UniProtKB-UniRule"/>
</dbReference>
<accession>A0A1V4AZW3</accession>
<proteinExistence type="inferred from homology"/>
<keyword evidence="2 4" id="KW-0694">RNA-binding</keyword>
<dbReference type="GO" id="GO:0010608">
    <property type="term" value="P:post-transcriptional regulation of gene expression"/>
    <property type="evidence" value="ECO:0007669"/>
    <property type="project" value="InterPro"/>
</dbReference>
<dbReference type="Pfam" id="PF17516">
    <property type="entry name" value="ProQ_C"/>
    <property type="match status" value="1"/>
</dbReference>
<evidence type="ECO:0000256" key="1">
    <source>
        <dbReference type="ARBA" id="ARBA00022490"/>
    </source>
</evidence>
<evidence type="ECO:0000259" key="5">
    <source>
        <dbReference type="SMART" id="SM00945"/>
    </source>
</evidence>
<dbReference type="HAMAP" id="MF_00749">
    <property type="entry name" value="ProQ"/>
    <property type="match status" value="1"/>
</dbReference>
<dbReference type="PANTHER" id="PTHR38106">
    <property type="entry name" value="RNA CHAPERONE PROQ"/>
    <property type="match status" value="1"/>
</dbReference>
<dbReference type="GO" id="GO:0033592">
    <property type="term" value="F:RNA strand annealing activity"/>
    <property type="evidence" value="ECO:0007669"/>
    <property type="project" value="UniProtKB-UniRule"/>
</dbReference>
<gene>
    <name evidence="4 6" type="primary">proQ</name>
    <name evidence="6" type="ORF">NCTC1659_01523</name>
</gene>
<dbReference type="SUPFAM" id="SSF48657">
    <property type="entry name" value="FinO-like"/>
    <property type="match status" value="1"/>
</dbReference>
<evidence type="ECO:0000256" key="2">
    <source>
        <dbReference type="ARBA" id="ARBA00022884"/>
    </source>
</evidence>
<evidence type="ECO:0000313" key="7">
    <source>
        <dbReference type="Proteomes" id="UP000254329"/>
    </source>
</evidence>
<dbReference type="GO" id="GO:0005829">
    <property type="term" value="C:cytosol"/>
    <property type="evidence" value="ECO:0007669"/>
    <property type="project" value="TreeGrafter"/>
</dbReference>
<dbReference type="InterPro" id="IPR023529">
    <property type="entry name" value="ProQ"/>
</dbReference>
<dbReference type="InterPro" id="IPR036442">
    <property type="entry name" value="ProQ/FinO_sf"/>
</dbReference>
<dbReference type="InterPro" id="IPR016103">
    <property type="entry name" value="ProQ/FinO"/>
</dbReference>
<dbReference type="EMBL" id="UGHF01000001">
    <property type="protein sequence ID" value="STO60247.1"/>
    <property type="molecule type" value="Genomic_DNA"/>
</dbReference>
<dbReference type="PANTHER" id="PTHR38106:SF1">
    <property type="entry name" value="RNA CHAPERONE PROQ"/>
    <property type="match status" value="1"/>
</dbReference>
<dbReference type="Pfam" id="PF04352">
    <property type="entry name" value="ProQ"/>
    <property type="match status" value="1"/>
</dbReference>
<dbReference type="Gene3D" id="1.10.1710.10">
    <property type="entry name" value="ProQ/FinO domain"/>
    <property type="match status" value="1"/>
</dbReference>